<feature type="domain" description="PID" evidence="2">
    <location>
        <begin position="52"/>
        <end position="172"/>
    </location>
</feature>
<comment type="caution">
    <text evidence="3">The sequence shown here is derived from an EMBL/GenBank/DDBJ whole genome shotgun (WGS) entry which is preliminary data.</text>
</comment>
<dbReference type="PANTHER" id="PTHR11232">
    <property type="entry name" value="PHOSPHOTYROSINE INTERACTION DOMAIN-CONTAINING FAMILY MEMBER"/>
    <property type="match status" value="1"/>
</dbReference>
<reference evidence="3" key="1">
    <citation type="submission" date="2023-03" db="EMBL/GenBank/DDBJ databases">
        <authorList>
            <person name="Steffen K."/>
            <person name="Cardenas P."/>
        </authorList>
    </citation>
    <scope>NUCLEOTIDE SEQUENCE</scope>
</reference>
<dbReference type="Proteomes" id="UP001174909">
    <property type="component" value="Unassembled WGS sequence"/>
</dbReference>
<dbReference type="AlphaFoldDB" id="A0AA35W930"/>
<evidence type="ECO:0000256" key="1">
    <source>
        <dbReference type="SAM" id="MobiDB-lite"/>
    </source>
</evidence>
<dbReference type="CDD" id="cd00934">
    <property type="entry name" value="PTB"/>
    <property type="match status" value="1"/>
</dbReference>
<dbReference type="InterPro" id="IPR006020">
    <property type="entry name" value="PTB/PI_dom"/>
</dbReference>
<keyword evidence="3" id="KW-0675">Receptor</keyword>
<keyword evidence="4" id="KW-1185">Reference proteome</keyword>
<gene>
    <name evidence="3" type="ORF">GBAR_LOCUS4651</name>
</gene>
<evidence type="ECO:0000313" key="4">
    <source>
        <dbReference type="Proteomes" id="UP001174909"/>
    </source>
</evidence>
<proteinExistence type="predicted"/>
<dbReference type="PROSITE" id="PS01179">
    <property type="entry name" value="PID"/>
    <property type="match status" value="1"/>
</dbReference>
<dbReference type="EMBL" id="CASHTH010000677">
    <property type="protein sequence ID" value="CAI8006340.1"/>
    <property type="molecule type" value="Genomic_DNA"/>
</dbReference>
<keyword evidence="3" id="KW-0449">Lipoprotein</keyword>
<dbReference type="Gene3D" id="2.30.29.30">
    <property type="entry name" value="Pleckstrin-homology domain (PH domain)/Phosphotyrosine-binding domain (PTB)"/>
    <property type="match status" value="1"/>
</dbReference>
<dbReference type="InterPro" id="IPR011993">
    <property type="entry name" value="PH-like_dom_sf"/>
</dbReference>
<evidence type="ECO:0000259" key="2">
    <source>
        <dbReference type="PROSITE" id="PS01179"/>
    </source>
</evidence>
<accession>A0AA35W930</accession>
<name>A0AA35W930_GEOBA</name>
<feature type="region of interest" description="Disordered" evidence="1">
    <location>
        <begin position="182"/>
        <end position="219"/>
    </location>
</feature>
<sequence>MEAVKKAASGAVDSIRNSPLFRRKFGTQQGREVEQEPRHLSPEQDTTPFVQGINFKVTYLGRQLVSSSLAQDHGVTDSTVRQLWGEEGEEVRVRVTTTTLRVKRVGGGAVLWDFPLFHVSYCGTDRCQHTAFSFVAKGDDGEFYCHVFRCVSEEKAYALALAVAKAFYLAYQILQEQQGQFPSPPDRECLFEPQLPSDTQHTPPRPHIPTHPSTQQEAVDLAPPSLRVTRPSLSSEAESLSAAADDDFARLAKARSNPDILRSTIDIQDVRGGTMDMLHLHADPSSHVATPVGSTENLLKDAS</sequence>
<dbReference type="Pfam" id="PF00640">
    <property type="entry name" value="PID"/>
    <property type="match status" value="1"/>
</dbReference>
<evidence type="ECO:0000313" key="3">
    <source>
        <dbReference type="EMBL" id="CAI8006340.1"/>
    </source>
</evidence>
<organism evidence="3 4">
    <name type="scientific">Geodia barretti</name>
    <name type="common">Barrett's horny sponge</name>
    <dbReference type="NCBI Taxonomy" id="519541"/>
    <lineage>
        <taxon>Eukaryota</taxon>
        <taxon>Metazoa</taxon>
        <taxon>Porifera</taxon>
        <taxon>Demospongiae</taxon>
        <taxon>Heteroscleromorpha</taxon>
        <taxon>Tetractinellida</taxon>
        <taxon>Astrophorina</taxon>
        <taxon>Geodiidae</taxon>
        <taxon>Geodia</taxon>
    </lineage>
</organism>
<protein>
    <submittedName>
        <fullName evidence="3">Low density lipoprotein receptor adapter protein 1</fullName>
    </submittedName>
</protein>
<dbReference type="SMART" id="SM00462">
    <property type="entry name" value="PTB"/>
    <property type="match status" value="1"/>
</dbReference>
<dbReference type="InterPro" id="IPR051133">
    <property type="entry name" value="Adapter_Engulfment-Domain"/>
</dbReference>
<dbReference type="SUPFAM" id="SSF50729">
    <property type="entry name" value="PH domain-like"/>
    <property type="match status" value="1"/>
</dbReference>
<dbReference type="PANTHER" id="PTHR11232:SF74">
    <property type="entry name" value="PTB DOMAIN-CONTAINING ADAPTER PROTEIN CED-6-LIKE PROTEIN"/>
    <property type="match status" value="1"/>
</dbReference>